<dbReference type="AlphaFoldDB" id="A0A0L8VBQ2"/>
<comment type="caution">
    <text evidence="2">The sequence shown here is derived from an EMBL/GenBank/DDBJ whole genome shotgun (WGS) entry which is preliminary data.</text>
</comment>
<accession>A0A0L8VBQ2</accession>
<organism evidence="2 3">
    <name type="scientific">Sunxiuqinia dokdonensis</name>
    <dbReference type="NCBI Taxonomy" id="1409788"/>
    <lineage>
        <taxon>Bacteria</taxon>
        <taxon>Pseudomonadati</taxon>
        <taxon>Bacteroidota</taxon>
        <taxon>Bacteroidia</taxon>
        <taxon>Marinilabiliales</taxon>
        <taxon>Prolixibacteraceae</taxon>
        <taxon>Sunxiuqinia</taxon>
    </lineage>
</organism>
<dbReference type="RefSeq" id="WP_053181064.1">
    <property type="nucleotide sequence ID" value="NZ_LGIA01000072.1"/>
</dbReference>
<gene>
    <name evidence="2" type="ORF">NC99_14050</name>
</gene>
<feature type="region of interest" description="Disordered" evidence="1">
    <location>
        <begin position="93"/>
        <end position="114"/>
    </location>
</feature>
<name>A0A0L8VBQ2_9BACT</name>
<dbReference type="OrthoDB" id="1122792at2"/>
<evidence type="ECO:0000256" key="1">
    <source>
        <dbReference type="SAM" id="MobiDB-lite"/>
    </source>
</evidence>
<dbReference type="Proteomes" id="UP000036958">
    <property type="component" value="Unassembled WGS sequence"/>
</dbReference>
<keyword evidence="3" id="KW-1185">Reference proteome</keyword>
<evidence type="ECO:0000313" key="3">
    <source>
        <dbReference type="Proteomes" id="UP000036958"/>
    </source>
</evidence>
<reference evidence="3" key="1">
    <citation type="submission" date="2015-07" db="EMBL/GenBank/DDBJ databases">
        <title>Genome sequencing of Sunxiuqinia dokdonensis strain SK.</title>
        <authorList>
            <person name="Ahn S."/>
            <person name="Kim B.-C."/>
        </authorList>
    </citation>
    <scope>NUCLEOTIDE SEQUENCE [LARGE SCALE GENOMIC DNA]</scope>
    <source>
        <strain evidence="3">SK</strain>
    </source>
</reference>
<sequence length="114" mass="12789">MKSYKPYLSLSKTTKNYELGVVLSASKNQTVTSIEQEEVVKNEQAYWGVILTLSTQTQLVNGPDTPIFSSLVHIPLEKGEAYKTIKCIVRQKMEDDEMGPPPDEYTDIDFGDGK</sequence>
<dbReference type="EMBL" id="LGIA01000072">
    <property type="protein sequence ID" value="KOH45773.1"/>
    <property type="molecule type" value="Genomic_DNA"/>
</dbReference>
<feature type="compositionally biased region" description="Acidic residues" evidence="1">
    <location>
        <begin position="94"/>
        <end position="114"/>
    </location>
</feature>
<proteinExistence type="predicted"/>
<evidence type="ECO:0000313" key="2">
    <source>
        <dbReference type="EMBL" id="KOH45773.1"/>
    </source>
</evidence>
<protein>
    <submittedName>
        <fullName evidence="2">Uncharacterized protein</fullName>
    </submittedName>
</protein>